<organism evidence="2 3">
    <name type="scientific">Gigaspora rosea</name>
    <dbReference type="NCBI Taxonomy" id="44941"/>
    <lineage>
        <taxon>Eukaryota</taxon>
        <taxon>Fungi</taxon>
        <taxon>Fungi incertae sedis</taxon>
        <taxon>Mucoromycota</taxon>
        <taxon>Glomeromycotina</taxon>
        <taxon>Glomeromycetes</taxon>
        <taxon>Diversisporales</taxon>
        <taxon>Gigasporaceae</taxon>
        <taxon>Gigaspora</taxon>
    </lineage>
</organism>
<keyword evidence="3" id="KW-1185">Reference proteome</keyword>
<evidence type="ECO:0000313" key="2">
    <source>
        <dbReference type="EMBL" id="RIB24188.1"/>
    </source>
</evidence>
<dbReference type="InterPro" id="IPR036875">
    <property type="entry name" value="Znf_CCHC_sf"/>
</dbReference>
<reference evidence="2 3" key="1">
    <citation type="submission" date="2018-06" db="EMBL/GenBank/DDBJ databases">
        <title>Comparative genomics reveals the genomic features of Rhizophagus irregularis, R. cerebriforme, R. diaphanum and Gigaspora rosea, and their symbiotic lifestyle signature.</title>
        <authorList>
            <person name="Morin E."/>
            <person name="San Clemente H."/>
            <person name="Chen E.C.H."/>
            <person name="De La Providencia I."/>
            <person name="Hainaut M."/>
            <person name="Kuo A."/>
            <person name="Kohler A."/>
            <person name="Murat C."/>
            <person name="Tang N."/>
            <person name="Roy S."/>
            <person name="Loubradou J."/>
            <person name="Henrissat B."/>
            <person name="Grigoriev I.V."/>
            <person name="Corradi N."/>
            <person name="Roux C."/>
            <person name="Martin F.M."/>
        </authorList>
    </citation>
    <scope>NUCLEOTIDE SEQUENCE [LARGE SCALE GENOMIC DNA]</scope>
    <source>
        <strain evidence="2 3">DAOM 194757</strain>
    </source>
</reference>
<protein>
    <recommendedName>
        <fullName evidence="4">CCHC-type domain-containing protein</fullName>
    </recommendedName>
</protein>
<evidence type="ECO:0008006" key="4">
    <source>
        <dbReference type="Google" id="ProtNLM"/>
    </source>
</evidence>
<dbReference type="SUPFAM" id="SSF57756">
    <property type="entry name" value="Retrovirus zinc finger-like domains"/>
    <property type="match status" value="1"/>
</dbReference>
<proteinExistence type="predicted"/>
<dbReference type="GO" id="GO:0008270">
    <property type="term" value="F:zinc ion binding"/>
    <property type="evidence" value="ECO:0007669"/>
    <property type="project" value="InterPro"/>
</dbReference>
<accession>A0A397VQH9</accession>
<sequence>MANRSEELYEIYEKFIKEIEGELENEENLIVRNNGPQEFVQTIKNPIGIKTKDKKSKRIKTFNDTTNMLNSEKRKELTSDTEDETSTNRKKCEVCGLRGHNVQTCPNLVESEVESINNAEASTSKRKRGTCGLEDHNACTCSSQINIKCDI</sequence>
<comment type="caution">
    <text evidence="2">The sequence shown here is derived from an EMBL/GenBank/DDBJ whole genome shotgun (WGS) entry which is preliminary data.</text>
</comment>
<dbReference type="AlphaFoldDB" id="A0A397VQH9"/>
<dbReference type="OrthoDB" id="2485484at2759"/>
<name>A0A397VQH9_9GLOM</name>
<dbReference type="GO" id="GO:0003676">
    <property type="term" value="F:nucleic acid binding"/>
    <property type="evidence" value="ECO:0007669"/>
    <property type="project" value="InterPro"/>
</dbReference>
<evidence type="ECO:0000256" key="1">
    <source>
        <dbReference type="SAM" id="MobiDB-lite"/>
    </source>
</evidence>
<evidence type="ECO:0000313" key="3">
    <source>
        <dbReference type="Proteomes" id="UP000266673"/>
    </source>
</evidence>
<dbReference type="EMBL" id="QKWP01000226">
    <property type="protein sequence ID" value="RIB24188.1"/>
    <property type="molecule type" value="Genomic_DNA"/>
</dbReference>
<feature type="region of interest" description="Disordered" evidence="1">
    <location>
        <begin position="65"/>
        <end position="87"/>
    </location>
</feature>
<gene>
    <name evidence="2" type="ORF">C2G38_2032066</name>
</gene>
<dbReference type="Proteomes" id="UP000266673">
    <property type="component" value="Unassembled WGS sequence"/>
</dbReference>